<accession>A0A3B0XEK6</accession>
<dbReference type="PRINTS" id="PR00039">
    <property type="entry name" value="HTHLYSR"/>
</dbReference>
<name>A0A3B0XEK6_9ZZZZ</name>
<dbReference type="GO" id="GO:0003700">
    <property type="term" value="F:DNA-binding transcription factor activity"/>
    <property type="evidence" value="ECO:0007669"/>
    <property type="project" value="InterPro"/>
</dbReference>
<evidence type="ECO:0000259" key="6">
    <source>
        <dbReference type="PROSITE" id="PS50931"/>
    </source>
</evidence>
<comment type="similarity">
    <text evidence="1">Belongs to the LysR transcriptional regulatory family.</text>
</comment>
<reference evidence="7" key="1">
    <citation type="submission" date="2018-06" db="EMBL/GenBank/DDBJ databases">
        <authorList>
            <person name="Zhirakovskaya E."/>
        </authorList>
    </citation>
    <scope>NUCLEOTIDE SEQUENCE</scope>
</reference>
<keyword evidence="3" id="KW-0238">DNA-binding</keyword>
<dbReference type="SUPFAM" id="SSF53850">
    <property type="entry name" value="Periplasmic binding protein-like II"/>
    <property type="match status" value="1"/>
</dbReference>
<dbReference type="Gene3D" id="1.10.10.10">
    <property type="entry name" value="Winged helix-like DNA-binding domain superfamily/Winged helix DNA-binding domain"/>
    <property type="match status" value="1"/>
</dbReference>
<evidence type="ECO:0000256" key="4">
    <source>
        <dbReference type="ARBA" id="ARBA00023159"/>
    </source>
</evidence>
<dbReference type="AlphaFoldDB" id="A0A3B0XEK6"/>
<dbReference type="InterPro" id="IPR000847">
    <property type="entry name" value="LysR_HTH_N"/>
</dbReference>
<evidence type="ECO:0000313" key="7">
    <source>
        <dbReference type="EMBL" id="VAW60019.1"/>
    </source>
</evidence>
<dbReference type="SUPFAM" id="SSF46785">
    <property type="entry name" value="Winged helix' DNA-binding domain"/>
    <property type="match status" value="1"/>
</dbReference>
<keyword evidence="2" id="KW-0805">Transcription regulation</keyword>
<dbReference type="InterPro" id="IPR005119">
    <property type="entry name" value="LysR_subst-bd"/>
</dbReference>
<dbReference type="InterPro" id="IPR036388">
    <property type="entry name" value="WH-like_DNA-bd_sf"/>
</dbReference>
<dbReference type="Pfam" id="PF03466">
    <property type="entry name" value="LysR_substrate"/>
    <property type="match status" value="1"/>
</dbReference>
<dbReference type="Pfam" id="PF00126">
    <property type="entry name" value="HTH_1"/>
    <property type="match status" value="1"/>
</dbReference>
<proteinExistence type="inferred from homology"/>
<keyword evidence="5" id="KW-0804">Transcription</keyword>
<dbReference type="GO" id="GO:0003677">
    <property type="term" value="F:DNA binding"/>
    <property type="evidence" value="ECO:0007669"/>
    <property type="project" value="UniProtKB-KW"/>
</dbReference>
<dbReference type="CDD" id="cd08411">
    <property type="entry name" value="PBP2_OxyR"/>
    <property type="match status" value="1"/>
</dbReference>
<dbReference type="PROSITE" id="PS50931">
    <property type="entry name" value="HTH_LYSR"/>
    <property type="match status" value="1"/>
</dbReference>
<evidence type="ECO:0000256" key="1">
    <source>
        <dbReference type="ARBA" id="ARBA00009437"/>
    </source>
</evidence>
<evidence type="ECO:0000256" key="3">
    <source>
        <dbReference type="ARBA" id="ARBA00023125"/>
    </source>
</evidence>
<dbReference type="InterPro" id="IPR036390">
    <property type="entry name" value="WH_DNA-bd_sf"/>
</dbReference>
<organism evidence="7">
    <name type="scientific">hydrothermal vent metagenome</name>
    <dbReference type="NCBI Taxonomy" id="652676"/>
    <lineage>
        <taxon>unclassified sequences</taxon>
        <taxon>metagenomes</taxon>
        <taxon>ecological metagenomes</taxon>
    </lineage>
</organism>
<feature type="domain" description="HTH lysR-type" evidence="6">
    <location>
        <begin position="1"/>
        <end position="59"/>
    </location>
</feature>
<dbReference type="PANTHER" id="PTHR30346">
    <property type="entry name" value="TRANSCRIPTIONAL DUAL REGULATOR HCAR-RELATED"/>
    <property type="match status" value="1"/>
</dbReference>
<gene>
    <name evidence="7" type="ORF">MNBD_GAMMA08-2976</name>
</gene>
<dbReference type="FunFam" id="1.10.10.10:FF:000001">
    <property type="entry name" value="LysR family transcriptional regulator"/>
    <property type="match status" value="1"/>
</dbReference>
<sequence length="308" mass="34205">MTLTELKYIVAVAQHKHFGRAAKACFVSQPTLSLGIKKLETELDVNIFEREARNELRITEQGEQIIEQAQKVLDEAAQIKILAQTHQDPLAAPLRLGAIYTIAPYLLPQLIPRLHKRAPQMQLRLEENFTAVLSEQLKQGKLDVILIALPFNEAGVVTQAVYDEPFEAVVPADHHWKNRQHINANELAQENLLLLGPGHCFRDQVLKSCPDCSASGHLQESLAGGSLETIRHMVASGTGITVLPSSSSQKSTDSSLIKMIPFNEPSPKRRVALAWRKGFTRPEAIEVLRQSILKCTLNGVVKLPNEKT</sequence>
<dbReference type="PANTHER" id="PTHR30346:SF26">
    <property type="entry name" value="HYDROGEN PEROXIDE-INDUCIBLE GENES ACTIVATOR"/>
    <property type="match status" value="1"/>
</dbReference>
<dbReference type="EMBL" id="UOFH01000118">
    <property type="protein sequence ID" value="VAW60019.1"/>
    <property type="molecule type" value="Genomic_DNA"/>
</dbReference>
<dbReference type="GO" id="GO:0032993">
    <property type="term" value="C:protein-DNA complex"/>
    <property type="evidence" value="ECO:0007669"/>
    <property type="project" value="TreeGrafter"/>
</dbReference>
<keyword evidence="4" id="KW-0010">Activator</keyword>
<evidence type="ECO:0000256" key="5">
    <source>
        <dbReference type="ARBA" id="ARBA00023163"/>
    </source>
</evidence>
<dbReference type="Gene3D" id="3.40.190.10">
    <property type="entry name" value="Periplasmic binding protein-like II"/>
    <property type="match status" value="2"/>
</dbReference>
<protein>
    <submittedName>
        <fullName evidence="7">Hydrogen peroxide-inducible genes activator =&gt; OxyR</fullName>
    </submittedName>
</protein>
<evidence type="ECO:0000256" key="2">
    <source>
        <dbReference type="ARBA" id="ARBA00023015"/>
    </source>
</evidence>